<dbReference type="PANTHER" id="PTHR10241">
    <property type="entry name" value="LETHAL 2 GIANT LARVAE PROTEIN"/>
    <property type="match status" value="1"/>
</dbReference>
<dbReference type="GO" id="GO:0019905">
    <property type="term" value="F:syntaxin binding"/>
    <property type="evidence" value="ECO:0007669"/>
    <property type="project" value="TreeGrafter"/>
</dbReference>
<accession>A0A077ZCK8</accession>
<evidence type="ECO:0000313" key="2">
    <source>
        <dbReference type="Proteomes" id="UP000030665"/>
    </source>
</evidence>
<gene>
    <name evidence="1" type="ORF">TTRE_0000642401</name>
</gene>
<dbReference type="Proteomes" id="UP000030665">
    <property type="component" value="Unassembled WGS sequence"/>
</dbReference>
<reference evidence="1" key="1">
    <citation type="submission" date="2014-01" db="EMBL/GenBank/DDBJ databases">
        <authorList>
            <person name="Aslett M."/>
        </authorList>
    </citation>
    <scope>NUCLEOTIDE SEQUENCE</scope>
</reference>
<organism evidence="1 2">
    <name type="scientific">Trichuris trichiura</name>
    <name type="common">Whipworm</name>
    <name type="synonym">Trichocephalus trichiurus</name>
    <dbReference type="NCBI Taxonomy" id="36087"/>
    <lineage>
        <taxon>Eukaryota</taxon>
        <taxon>Metazoa</taxon>
        <taxon>Ecdysozoa</taxon>
        <taxon>Nematoda</taxon>
        <taxon>Enoplea</taxon>
        <taxon>Dorylaimia</taxon>
        <taxon>Trichinellida</taxon>
        <taxon>Trichuridae</taxon>
        <taxon>Trichuris</taxon>
    </lineage>
</organism>
<dbReference type="InterPro" id="IPR036322">
    <property type="entry name" value="WD40_repeat_dom_sf"/>
</dbReference>
<dbReference type="PANTHER" id="PTHR10241:SF25">
    <property type="entry name" value="TOMOSYN, ISOFORM C"/>
    <property type="match status" value="1"/>
</dbReference>
<sequence length="153" mass="16991">MDKAGKRIRAAFEGLQNLLNNSQRVDLQTLDTLSPDDFAVTEVACHGFPYQPTCLAYDPVQKLMAIGTQSGAIRILGQPGVNVNLKHNNGASVLQLQFLVNGVFCFFQVALTYMASLIQGAIISLCSDCCVHLWNIRLKRPEIVHSLKFNRER</sequence>
<dbReference type="GO" id="GO:0005886">
    <property type="term" value="C:plasma membrane"/>
    <property type="evidence" value="ECO:0007669"/>
    <property type="project" value="TreeGrafter"/>
</dbReference>
<dbReference type="GO" id="GO:0031201">
    <property type="term" value="C:SNARE complex"/>
    <property type="evidence" value="ECO:0007669"/>
    <property type="project" value="TreeGrafter"/>
</dbReference>
<dbReference type="SUPFAM" id="SSF50978">
    <property type="entry name" value="WD40 repeat-like"/>
    <property type="match status" value="1"/>
</dbReference>
<reference evidence="1" key="2">
    <citation type="submission" date="2014-03" db="EMBL/GenBank/DDBJ databases">
        <title>The whipworm genome and dual-species transcriptomics of an intimate host-pathogen interaction.</title>
        <authorList>
            <person name="Foth B.J."/>
            <person name="Tsai I.J."/>
            <person name="Reid A.J."/>
            <person name="Bancroft A.J."/>
            <person name="Nichol S."/>
            <person name="Tracey A."/>
            <person name="Holroyd N."/>
            <person name="Cotton J.A."/>
            <person name="Stanley E.J."/>
            <person name="Zarowiecki M."/>
            <person name="Liu J.Z."/>
            <person name="Huckvale T."/>
            <person name="Cooper P.J."/>
            <person name="Grencis R.K."/>
            <person name="Berriman M."/>
        </authorList>
    </citation>
    <scope>NUCLEOTIDE SEQUENCE [LARGE SCALE GENOMIC DNA]</scope>
</reference>
<evidence type="ECO:0008006" key="3">
    <source>
        <dbReference type="Google" id="ProtNLM"/>
    </source>
</evidence>
<dbReference type="STRING" id="36087.A0A077ZCK8"/>
<dbReference type="EMBL" id="HG806268">
    <property type="protein sequence ID" value="CDW58121.1"/>
    <property type="molecule type" value="Genomic_DNA"/>
</dbReference>
<dbReference type="GO" id="GO:0045159">
    <property type="term" value="F:myosin II binding"/>
    <property type="evidence" value="ECO:0007669"/>
    <property type="project" value="TreeGrafter"/>
</dbReference>
<dbReference type="GO" id="GO:0006893">
    <property type="term" value="P:Golgi to plasma membrane transport"/>
    <property type="evidence" value="ECO:0007669"/>
    <property type="project" value="TreeGrafter"/>
</dbReference>
<evidence type="ECO:0000313" key="1">
    <source>
        <dbReference type="EMBL" id="CDW58121.1"/>
    </source>
</evidence>
<dbReference type="AlphaFoldDB" id="A0A077ZCK8"/>
<protein>
    <recommendedName>
        <fullName evidence="3">WD40 domain containing protein</fullName>
    </recommendedName>
</protein>
<proteinExistence type="predicted"/>
<name>A0A077ZCK8_TRITR</name>
<keyword evidence="2" id="KW-1185">Reference proteome</keyword>
<dbReference type="GO" id="GO:0005096">
    <property type="term" value="F:GTPase activator activity"/>
    <property type="evidence" value="ECO:0007669"/>
    <property type="project" value="TreeGrafter"/>
</dbReference>
<dbReference type="OrthoDB" id="19944at2759"/>
<dbReference type="GO" id="GO:0006887">
    <property type="term" value="P:exocytosis"/>
    <property type="evidence" value="ECO:0007669"/>
    <property type="project" value="TreeGrafter"/>
</dbReference>